<proteinExistence type="predicted"/>
<dbReference type="RefSeq" id="WP_119324645.1">
    <property type="nucleotide sequence ID" value="NZ_AP025739.1"/>
</dbReference>
<dbReference type="EMBL" id="AP025739">
    <property type="protein sequence ID" value="BDI29890.1"/>
    <property type="molecule type" value="Genomic_DNA"/>
</dbReference>
<keyword evidence="2" id="KW-1185">Reference proteome</keyword>
<accession>A0A402D585</accession>
<organism evidence="1 2">
    <name type="scientific">Capsulimonas corticalis</name>
    <dbReference type="NCBI Taxonomy" id="2219043"/>
    <lineage>
        <taxon>Bacteria</taxon>
        <taxon>Bacillati</taxon>
        <taxon>Armatimonadota</taxon>
        <taxon>Armatimonadia</taxon>
        <taxon>Capsulimonadales</taxon>
        <taxon>Capsulimonadaceae</taxon>
        <taxon>Capsulimonas</taxon>
    </lineage>
</organism>
<reference evidence="1 2" key="1">
    <citation type="journal article" date="2019" name="Int. J. Syst. Evol. Microbiol.">
        <title>Capsulimonas corticalis gen. nov., sp. nov., an aerobic capsulated bacterium, of a novel bacterial order, Capsulimonadales ord. nov., of the class Armatimonadia of the phylum Armatimonadetes.</title>
        <authorList>
            <person name="Li J."/>
            <person name="Kudo C."/>
            <person name="Tonouchi A."/>
        </authorList>
    </citation>
    <scope>NUCLEOTIDE SEQUENCE [LARGE SCALE GENOMIC DNA]</scope>
    <source>
        <strain evidence="1 2">AX-7</strain>
    </source>
</reference>
<sequence>MSAVATLHHTDKFDGDATFAVAQDTIHGATAHALDTPCVAHQWMDAWHTLHGGGLTVAMQPIVCVILAVHPTPLLHQIHIQYASLRAPPATLS</sequence>
<name>A0A402D585_9BACT</name>
<evidence type="ECO:0000313" key="1">
    <source>
        <dbReference type="EMBL" id="BDI29890.1"/>
    </source>
</evidence>
<evidence type="ECO:0000313" key="2">
    <source>
        <dbReference type="Proteomes" id="UP000287394"/>
    </source>
</evidence>
<gene>
    <name evidence="1" type="ORF">CCAX7_19410</name>
</gene>
<dbReference type="AlphaFoldDB" id="A0A402D585"/>
<dbReference type="KEGG" id="ccot:CCAX7_19410"/>
<protein>
    <submittedName>
        <fullName evidence="1">Uncharacterized protein</fullName>
    </submittedName>
</protein>
<dbReference type="Proteomes" id="UP000287394">
    <property type="component" value="Chromosome"/>
</dbReference>